<accession>A0A5P1ERN1</accession>
<name>A0A5P1ERN1_ASPOF</name>
<evidence type="ECO:0000313" key="3">
    <source>
        <dbReference type="Proteomes" id="UP000243459"/>
    </source>
</evidence>
<proteinExistence type="predicted"/>
<dbReference type="EMBL" id="CM007386">
    <property type="protein sequence ID" value="ONK67389.1"/>
    <property type="molecule type" value="Genomic_DNA"/>
</dbReference>
<feature type="compositionally biased region" description="Polar residues" evidence="1">
    <location>
        <begin position="77"/>
        <end position="89"/>
    </location>
</feature>
<reference evidence="3" key="1">
    <citation type="journal article" date="2017" name="Nat. Commun.">
        <title>The asparagus genome sheds light on the origin and evolution of a young Y chromosome.</title>
        <authorList>
            <person name="Harkess A."/>
            <person name="Zhou J."/>
            <person name="Xu C."/>
            <person name="Bowers J.E."/>
            <person name="Van der Hulst R."/>
            <person name="Ayyampalayam S."/>
            <person name="Mercati F."/>
            <person name="Riccardi P."/>
            <person name="McKain M.R."/>
            <person name="Kakrana A."/>
            <person name="Tang H."/>
            <person name="Ray J."/>
            <person name="Groenendijk J."/>
            <person name="Arikit S."/>
            <person name="Mathioni S.M."/>
            <person name="Nakano M."/>
            <person name="Shan H."/>
            <person name="Telgmann-Rauber A."/>
            <person name="Kanno A."/>
            <person name="Yue Z."/>
            <person name="Chen H."/>
            <person name="Li W."/>
            <person name="Chen Y."/>
            <person name="Xu X."/>
            <person name="Zhang Y."/>
            <person name="Luo S."/>
            <person name="Chen H."/>
            <person name="Gao J."/>
            <person name="Mao Z."/>
            <person name="Pires J.C."/>
            <person name="Luo M."/>
            <person name="Kudrna D."/>
            <person name="Wing R.A."/>
            <person name="Meyers B.C."/>
            <person name="Yi K."/>
            <person name="Kong H."/>
            <person name="Lavrijsen P."/>
            <person name="Sunseri F."/>
            <person name="Falavigna A."/>
            <person name="Ye Y."/>
            <person name="Leebens-Mack J.H."/>
            <person name="Chen G."/>
        </authorList>
    </citation>
    <scope>NUCLEOTIDE SEQUENCE [LARGE SCALE GENOMIC DNA]</scope>
    <source>
        <strain evidence="3">cv. DH0086</strain>
    </source>
</reference>
<organism evidence="2 3">
    <name type="scientific">Asparagus officinalis</name>
    <name type="common">Garden asparagus</name>
    <dbReference type="NCBI Taxonomy" id="4686"/>
    <lineage>
        <taxon>Eukaryota</taxon>
        <taxon>Viridiplantae</taxon>
        <taxon>Streptophyta</taxon>
        <taxon>Embryophyta</taxon>
        <taxon>Tracheophyta</taxon>
        <taxon>Spermatophyta</taxon>
        <taxon>Magnoliopsida</taxon>
        <taxon>Liliopsida</taxon>
        <taxon>Asparagales</taxon>
        <taxon>Asparagaceae</taxon>
        <taxon>Asparagoideae</taxon>
        <taxon>Asparagus</taxon>
    </lineage>
</organism>
<protein>
    <submittedName>
        <fullName evidence="2">Uncharacterized protein</fullName>
    </submittedName>
</protein>
<dbReference type="Proteomes" id="UP000243459">
    <property type="component" value="Chromosome 6"/>
</dbReference>
<sequence>MEQIWTSYLKLLGKVASLRAGKGVDSERAAKTLTLRASEVNRLRRELDESNRKARRLDEALQERDHAKGPVGLLGRSGSTQSKSNSRSFQLVGRLRSLLSMTLPPRPMGGTSNRDC</sequence>
<dbReference type="AlphaFoldDB" id="A0A5P1ERN1"/>
<keyword evidence="3" id="KW-1185">Reference proteome</keyword>
<evidence type="ECO:0000256" key="1">
    <source>
        <dbReference type="SAM" id="MobiDB-lite"/>
    </source>
</evidence>
<feature type="compositionally biased region" description="Basic and acidic residues" evidence="1">
    <location>
        <begin position="47"/>
        <end position="68"/>
    </location>
</feature>
<dbReference type="Gramene" id="ONK67389">
    <property type="protein sequence ID" value="ONK67389"/>
    <property type="gene ID" value="A4U43_C06F19660"/>
</dbReference>
<gene>
    <name evidence="2" type="ORF">A4U43_C06F19660</name>
</gene>
<feature type="region of interest" description="Disordered" evidence="1">
    <location>
        <begin position="47"/>
        <end position="89"/>
    </location>
</feature>
<evidence type="ECO:0000313" key="2">
    <source>
        <dbReference type="EMBL" id="ONK67389.1"/>
    </source>
</evidence>